<dbReference type="InterPro" id="IPR013022">
    <property type="entry name" value="Xyl_isomerase-like_TIM-brl"/>
</dbReference>
<sequence length="284" mass="31258">MQIAIDSYCYHRYFGEVYPGLESPPDRRMTLDEVVDRAIAFGVEGVSLESFMLDDASPERLAALRRRLDQAGLARVWAWGHPNGLGSGNRPEALDDLFAHLEVARALGAGVMRICAGGRRTRPASWAEHRRDLLPLLQRAAERAEARGVVLAVENHVDLLADELVELLEAVDSPALGVCLDTANNLRLLEDPMVAIETLAPYARATHLKDITAYRGDPRSFGFWPSVPLGQGLIDIPATLRLLRQHGYQGLLALEIDYLHPAHGDEASAIGASLDYLRRTLAEL</sequence>
<dbReference type="SUPFAM" id="SSF51658">
    <property type="entry name" value="Xylose isomerase-like"/>
    <property type="match status" value="1"/>
</dbReference>
<accession>A0ABS9B9H2</accession>
<dbReference type="InterPro" id="IPR036237">
    <property type="entry name" value="Xyl_isomerase-like_sf"/>
</dbReference>
<organism evidence="2 3">
    <name type="scientific">Billgrantia desiderata</name>
    <dbReference type="NCBI Taxonomy" id="52021"/>
    <lineage>
        <taxon>Bacteria</taxon>
        <taxon>Pseudomonadati</taxon>
        <taxon>Pseudomonadota</taxon>
        <taxon>Gammaproteobacteria</taxon>
        <taxon>Oceanospirillales</taxon>
        <taxon>Halomonadaceae</taxon>
        <taxon>Billgrantia</taxon>
    </lineage>
</organism>
<reference evidence="2 3" key="1">
    <citation type="journal article" date="2021" name="Front. Microbiol.">
        <title>Aerobic Denitrification and Heterotrophic Sulfur Oxidation in the Genus Halomonas Revealed by Six Novel Species Characterizations and Genome-Based Analysis.</title>
        <authorList>
            <person name="Wang L."/>
            <person name="Shao Z."/>
        </authorList>
    </citation>
    <scope>NUCLEOTIDE SEQUENCE [LARGE SCALE GENOMIC DNA]</scope>
    <source>
        <strain evidence="2 3">MCCC 1A05748</strain>
    </source>
</reference>
<feature type="domain" description="Xylose isomerase-like TIM barrel" evidence="1">
    <location>
        <begin position="36"/>
        <end position="279"/>
    </location>
</feature>
<dbReference type="Gene3D" id="3.20.20.150">
    <property type="entry name" value="Divalent-metal-dependent TIM barrel enzymes"/>
    <property type="match status" value="1"/>
</dbReference>
<keyword evidence="2" id="KW-0413">Isomerase</keyword>
<gene>
    <name evidence="2" type="ORF">HOP60_17615</name>
</gene>
<protein>
    <submittedName>
        <fullName evidence="2">Sugar phosphate isomerase/epimerase</fullName>
    </submittedName>
</protein>
<dbReference type="EMBL" id="JABFTQ010000013">
    <property type="protein sequence ID" value="MCE8048548.1"/>
    <property type="molecule type" value="Genomic_DNA"/>
</dbReference>
<evidence type="ECO:0000313" key="2">
    <source>
        <dbReference type="EMBL" id="MCE8048548.1"/>
    </source>
</evidence>
<evidence type="ECO:0000313" key="3">
    <source>
        <dbReference type="Proteomes" id="UP001320154"/>
    </source>
</evidence>
<dbReference type="Proteomes" id="UP001320154">
    <property type="component" value="Unassembled WGS sequence"/>
</dbReference>
<name>A0ABS9B9H2_9GAMM</name>
<comment type="caution">
    <text evidence="2">The sequence shown here is derived from an EMBL/GenBank/DDBJ whole genome shotgun (WGS) entry which is preliminary data.</text>
</comment>
<dbReference type="PANTHER" id="PTHR12110:SF53">
    <property type="entry name" value="BLR5974 PROTEIN"/>
    <property type="match status" value="1"/>
</dbReference>
<dbReference type="InterPro" id="IPR050312">
    <property type="entry name" value="IolE/XylAMocC-like"/>
</dbReference>
<dbReference type="PANTHER" id="PTHR12110">
    <property type="entry name" value="HYDROXYPYRUVATE ISOMERASE"/>
    <property type="match status" value="1"/>
</dbReference>
<proteinExistence type="predicted"/>
<dbReference type="RefSeq" id="WP_234251318.1">
    <property type="nucleotide sequence ID" value="NZ_JABFTQ010000013.1"/>
</dbReference>
<keyword evidence="3" id="KW-1185">Reference proteome</keyword>
<dbReference type="Pfam" id="PF01261">
    <property type="entry name" value="AP_endonuc_2"/>
    <property type="match status" value="1"/>
</dbReference>
<dbReference type="GO" id="GO:0016853">
    <property type="term" value="F:isomerase activity"/>
    <property type="evidence" value="ECO:0007669"/>
    <property type="project" value="UniProtKB-KW"/>
</dbReference>
<evidence type="ECO:0000259" key="1">
    <source>
        <dbReference type="Pfam" id="PF01261"/>
    </source>
</evidence>